<accession>M2PLX3</accession>
<dbReference type="InterPro" id="IPR051600">
    <property type="entry name" value="Beta-PGM-like"/>
</dbReference>
<gene>
    <name evidence="5" type="ORF">HMPREF9943_01098</name>
</gene>
<evidence type="ECO:0000313" key="5">
    <source>
        <dbReference type="EMBL" id="EMD16544.1"/>
    </source>
</evidence>
<comment type="caution">
    <text evidence="5">The sequence shown here is derived from an EMBL/GenBank/DDBJ whole genome shotgun (WGS) entry which is preliminary data.</text>
</comment>
<dbReference type="Gene3D" id="1.10.150.240">
    <property type="entry name" value="Putative phosphatase, domain 2"/>
    <property type="match status" value="1"/>
</dbReference>
<dbReference type="PANTHER" id="PTHR46193">
    <property type="entry name" value="6-PHOSPHOGLUCONATE PHOSPHATASE"/>
    <property type="match status" value="1"/>
</dbReference>
<dbReference type="AlphaFoldDB" id="M2PLX3"/>
<comment type="cofactor">
    <cofactor evidence="1">
        <name>Mg(2+)</name>
        <dbReference type="ChEBI" id="CHEBI:18420"/>
    </cofactor>
</comment>
<dbReference type="InterPro" id="IPR036412">
    <property type="entry name" value="HAD-like_sf"/>
</dbReference>
<organism evidence="5 6">
    <name type="scientific">Eggerthia catenaformis OT 569 = DSM 20559</name>
    <dbReference type="NCBI Taxonomy" id="999415"/>
    <lineage>
        <taxon>Bacteria</taxon>
        <taxon>Bacillati</taxon>
        <taxon>Bacillota</taxon>
        <taxon>Erysipelotrichia</taxon>
        <taxon>Erysipelotrichales</taxon>
        <taxon>Coprobacillaceae</taxon>
        <taxon>Eggerthia</taxon>
    </lineage>
</organism>
<keyword evidence="4" id="KW-0460">Magnesium</keyword>
<dbReference type="InterPro" id="IPR023214">
    <property type="entry name" value="HAD_sf"/>
</dbReference>
<dbReference type="InterPro" id="IPR006439">
    <property type="entry name" value="HAD-SF_hydro_IA"/>
</dbReference>
<dbReference type="InterPro" id="IPR041492">
    <property type="entry name" value="HAD_2"/>
</dbReference>
<dbReference type="GO" id="GO:0046872">
    <property type="term" value="F:metal ion binding"/>
    <property type="evidence" value="ECO:0007669"/>
    <property type="project" value="UniProtKB-KW"/>
</dbReference>
<dbReference type="InterPro" id="IPR023198">
    <property type="entry name" value="PGP-like_dom2"/>
</dbReference>
<evidence type="ECO:0000256" key="3">
    <source>
        <dbReference type="ARBA" id="ARBA00022723"/>
    </source>
</evidence>
<protein>
    <submittedName>
        <fullName evidence="5">HAD hydrolase, family IA</fullName>
    </submittedName>
</protein>
<dbReference type="Pfam" id="PF13419">
    <property type="entry name" value="HAD_2"/>
    <property type="match status" value="1"/>
</dbReference>
<evidence type="ECO:0000256" key="1">
    <source>
        <dbReference type="ARBA" id="ARBA00001946"/>
    </source>
</evidence>
<dbReference type="SFLD" id="SFLDS00003">
    <property type="entry name" value="Haloacid_Dehalogenase"/>
    <property type="match status" value="1"/>
</dbReference>
<dbReference type="PANTHER" id="PTHR46193:SF21">
    <property type="entry name" value="SLL1138 PROTEIN"/>
    <property type="match status" value="1"/>
</dbReference>
<reference evidence="5 6" key="1">
    <citation type="submission" date="2013-02" db="EMBL/GenBank/DDBJ databases">
        <title>The Genome Sequence of Lactobacillus catenaformis F0143.</title>
        <authorList>
            <consortium name="The Broad Institute Genome Sequencing Platform"/>
            <person name="Earl A."/>
            <person name="Ward D."/>
            <person name="Feldgarden M."/>
            <person name="Gevers D."/>
            <person name="Izard J."/>
            <person name="Blanton J.M."/>
            <person name="Mathney J."/>
            <person name="Dewhirst F.E."/>
            <person name="Young S.K."/>
            <person name="Zeng Q."/>
            <person name="Gargeya S."/>
            <person name="Fitzgerald M."/>
            <person name="Haas B."/>
            <person name="Abouelleil A."/>
            <person name="Alvarado L."/>
            <person name="Arachchi H.M."/>
            <person name="Berlin A."/>
            <person name="Chapman S.B."/>
            <person name="Gearin G."/>
            <person name="Goldberg J."/>
            <person name="Griggs A."/>
            <person name="Gujja S."/>
            <person name="Hansen M."/>
            <person name="Heiman D."/>
            <person name="Howarth C."/>
            <person name="Larimer J."/>
            <person name="Lui A."/>
            <person name="MacDonald P.J.P."/>
            <person name="McCowen C."/>
            <person name="Montmayeur A."/>
            <person name="Murphy C."/>
            <person name="Neiman D."/>
            <person name="Pearson M."/>
            <person name="Priest M."/>
            <person name="Roberts A."/>
            <person name="Saif S."/>
            <person name="Shea T."/>
            <person name="Sisk P."/>
            <person name="Stolte C."/>
            <person name="Sykes S."/>
            <person name="Wortman J."/>
            <person name="Nusbaum C."/>
            <person name="Birren B."/>
        </authorList>
    </citation>
    <scope>NUCLEOTIDE SEQUENCE [LARGE SCALE GENOMIC DNA]</scope>
    <source>
        <strain evidence="5 6">OT 569</strain>
    </source>
</reference>
<evidence type="ECO:0000256" key="2">
    <source>
        <dbReference type="ARBA" id="ARBA00006171"/>
    </source>
</evidence>
<keyword evidence="6" id="KW-1185">Reference proteome</keyword>
<comment type="similarity">
    <text evidence="2">Belongs to the HAD-like hydrolase superfamily. CbbY/CbbZ/Gph/YieH family.</text>
</comment>
<dbReference type="SFLD" id="SFLDG01135">
    <property type="entry name" value="C1.5.6:_HAD__Beta-PGM__Phospha"/>
    <property type="match status" value="1"/>
</dbReference>
<dbReference type="BioCyc" id="ECAT999415-HMP:GTTI-1124-MONOMER"/>
<dbReference type="SFLD" id="SFLDG01129">
    <property type="entry name" value="C1.5:_HAD__Beta-PGM__Phosphata"/>
    <property type="match status" value="1"/>
</dbReference>
<dbReference type="STRING" id="999415.HMPREF9943_01098"/>
<sequence length="217" mass="25339">MNKIEAVIFDMDGVIVDSSWYWIEVLSNIIKDHGDTITDQDKNNITGCSDDYELEILSHYIKKNKEELRQIRTDYINDHPIQYDHHIKPGIYELLNYLKEKGILISLASSSPLKDIHRMIKELHLEEYFKVIMSGELVKKAKPDPQIYLDTVRLLNIPKANILVVEDSIYGIQSAMNAGLEVLVLKTPEYDFDNQIYHIFDTHFDIIKEIAKINKYR</sequence>
<dbReference type="GO" id="GO:0016787">
    <property type="term" value="F:hydrolase activity"/>
    <property type="evidence" value="ECO:0007669"/>
    <property type="project" value="UniProtKB-KW"/>
</dbReference>
<dbReference type="Proteomes" id="UP000011758">
    <property type="component" value="Unassembled WGS sequence"/>
</dbReference>
<evidence type="ECO:0000313" key="6">
    <source>
        <dbReference type="Proteomes" id="UP000011758"/>
    </source>
</evidence>
<dbReference type="Gene3D" id="3.40.50.1000">
    <property type="entry name" value="HAD superfamily/HAD-like"/>
    <property type="match status" value="1"/>
</dbReference>
<keyword evidence="5" id="KW-0378">Hydrolase</keyword>
<dbReference type="NCBIfam" id="TIGR01509">
    <property type="entry name" value="HAD-SF-IA-v3"/>
    <property type="match status" value="1"/>
</dbReference>
<proteinExistence type="inferred from homology"/>
<dbReference type="EMBL" id="AGEJ01000018">
    <property type="protein sequence ID" value="EMD16544.1"/>
    <property type="molecule type" value="Genomic_DNA"/>
</dbReference>
<name>M2PLX3_9FIRM</name>
<keyword evidence="3" id="KW-0479">Metal-binding</keyword>
<evidence type="ECO:0000256" key="4">
    <source>
        <dbReference type="ARBA" id="ARBA00022842"/>
    </source>
</evidence>
<dbReference type="eggNOG" id="COG0637">
    <property type="taxonomic scope" value="Bacteria"/>
</dbReference>
<dbReference type="RefSeq" id="WP_004802902.1">
    <property type="nucleotide sequence ID" value="NZ_KB446648.1"/>
</dbReference>
<dbReference type="SUPFAM" id="SSF56784">
    <property type="entry name" value="HAD-like"/>
    <property type="match status" value="1"/>
</dbReference>